<dbReference type="AlphaFoldDB" id="A0A425XZN5"/>
<protein>
    <recommendedName>
        <fullName evidence="3">Lipocalin-like domain-containing protein</fullName>
    </recommendedName>
</protein>
<dbReference type="Proteomes" id="UP000285794">
    <property type="component" value="Unassembled WGS sequence"/>
</dbReference>
<comment type="caution">
    <text evidence="1">The sequence shown here is derived from an EMBL/GenBank/DDBJ whole genome shotgun (WGS) entry which is preliminary data.</text>
</comment>
<reference evidence="1 2" key="1">
    <citation type="submission" date="2018-07" db="EMBL/GenBank/DDBJ databases">
        <title>Draft genome sequence of Ancylomarina sp. M1P.</title>
        <authorList>
            <person name="Yadav S."/>
            <person name="Villanueva L."/>
            <person name="Damste J.S.S."/>
        </authorList>
    </citation>
    <scope>NUCLEOTIDE SEQUENCE [LARGE SCALE GENOMIC DNA]</scope>
    <source>
        <strain evidence="1 2">M1P</strain>
    </source>
</reference>
<dbReference type="EMBL" id="QQWG01000010">
    <property type="protein sequence ID" value="RRG20926.1"/>
    <property type="molecule type" value="Genomic_DNA"/>
</dbReference>
<keyword evidence="2" id="KW-1185">Reference proteome</keyword>
<accession>A0A425XZN5</accession>
<sequence length="235" mass="27562">MKITSILSLIIVLSFFSCEKTKTIEGLWVVKSVVVGDEEMTPNARWTRFNSDLTQESGNGRFQHSYGTWKLNQNSNELVIENTNELDDINEPFVISLNQSEMIWERTEEGQNIKVILERSSQLPETHGDKILGLWVLEKAIGNGRYFKESDQKEIKDYIFFRWDKRFVIESEKGRVNGVYNVHGHKPEVELIPYGSQVKRDFWGIHFEENQITLKLLNSDTIVTRQFRRMRKFPD</sequence>
<name>A0A425XZN5_9BACT</name>
<proteinExistence type="predicted"/>
<evidence type="ECO:0008006" key="3">
    <source>
        <dbReference type="Google" id="ProtNLM"/>
    </source>
</evidence>
<organism evidence="1 2">
    <name type="scientific">Ancylomarina euxinus</name>
    <dbReference type="NCBI Taxonomy" id="2283627"/>
    <lineage>
        <taxon>Bacteria</taxon>
        <taxon>Pseudomonadati</taxon>
        <taxon>Bacteroidota</taxon>
        <taxon>Bacteroidia</taxon>
        <taxon>Marinilabiliales</taxon>
        <taxon>Marinifilaceae</taxon>
        <taxon>Ancylomarina</taxon>
    </lineage>
</organism>
<evidence type="ECO:0000313" key="1">
    <source>
        <dbReference type="EMBL" id="RRG20926.1"/>
    </source>
</evidence>
<dbReference type="RefSeq" id="WP_125030926.1">
    <property type="nucleotide sequence ID" value="NZ_JAPXVP010000009.1"/>
</dbReference>
<dbReference type="PROSITE" id="PS51257">
    <property type="entry name" value="PROKAR_LIPOPROTEIN"/>
    <property type="match status" value="1"/>
</dbReference>
<dbReference type="OrthoDB" id="1187383at2"/>
<evidence type="ECO:0000313" key="2">
    <source>
        <dbReference type="Proteomes" id="UP000285794"/>
    </source>
</evidence>
<gene>
    <name evidence="1" type="ORF">DWB61_10905</name>
</gene>